<dbReference type="EMBL" id="BQKI01000098">
    <property type="protein sequence ID" value="GJN39902.1"/>
    <property type="molecule type" value="Genomic_DNA"/>
</dbReference>
<dbReference type="AlphaFoldDB" id="A0AAV5FY19"/>
<comment type="caution">
    <text evidence="1">The sequence shown here is derived from an EMBL/GenBank/DDBJ whole genome shotgun (WGS) entry which is preliminary data.</text>
</comment>
<gene>
    <name evidence="1" type="primary">gb29054</name>
    <name evidence="1" type="ORF">PR202_gb29054</name>
</gene>
<name>A0AAV5FY19_ELECO</name>
<reference evidence="1" key="1">
    <citation type="journal article" date="2018" name="DNA Res.">
        <title>Multiple hybrid de novo genome assembly of finger millet, an orphan allotetraploid crop.</title>
        <authorList>
            <person name="Hatakeyama M."/>
            <person name="Aluri S."/>
            <person name="Balachadran M.T."/>
            <person name="Sivarajan S.R."/>
            <person name="Patrignani A."/>
            <person name="Gruter S."/>
            <person name="Poveda L."/>
            <person name="Shimizu-Inatsugi R."/>
            <person name="Baeten J."/>
            <person name="Francoijs K.J."/>
            <person name="Nataraja K.N."/>
            <person name="Reddy Y.A.N."/>
            <person name="Phadnis S."/>
            <person name="Ravikumar R.L."/>
            <person name="Schlapbach R."/>
            <person name="Sreeman S.M."/>
            <person name="Shimizu K.K."/>
        </authorList>
    </citation>
    <scope>NUCLEOTIDE SEQUENCE</scope>
</reference>
<accession>A0AAV5FY19</accession>
<sequence length="67" mass="7887">MYRPCRDDESETTIPDPSSSVGWINRFLVPPASHLYRDILLPQGKEMVTEQHRVYPLACYKHHFNRS</sequence>
<dbReference type="Proteomes" id="UP001054889">
    <property type="component" value="Unassembled WGS sequence"/>
</dbReference>
<protein>
    <submittedName>
        <fullName evidence="1">Uncharacterized protein</fullName>
    </submittedName>
</protein>
<evidence type="ECO:0000313" key="2">
    <source>
        <dbReference type="Proteomes" id="UP001054889"/>
    </source>
</evidence>
<proteinExistence type="predicted"/>
<organism evidence="1 2">
    <name type="scientific">Eleusine coracana subsp. coracana</name>
    <dbReference type="NCBI Taxonomy" id="191504"/>
    <lineage>
        <taxon>Eukaryota</taxon>
        <taxon>Viridiplantae</taxon>
        <taxon>Streptophyta</taxon>
        <taxon>Embryophyta</taxon>
        <taxon>Tracheophyta</taxon>
        <taxon>Spermatophyta</taxon>
        <taxon>Magnoliopsida</taxon>
        <taxon>Liliopsida</taxon>
        <taxon>Poales</taxon>
        <taxon>Poaceae</taxon>
        <taxon>PACMAD clade</taxon>
        <taxon>Chloridoideae</taxon>
        <taxon>Cynodonteae</taxon>
        <taxon>Eleusininae</taxon>
        <taxon>Eleusine</taxon>
    </lineage>
</organism>
<evidence type="ECO:0000313" key="1">
    <source>
        <dbReference type="EMBL" id="GJN39902.1"/>
    </source>
</evidence>
<reference evidence="1" key="2">
    <citation type="submission" date="2021-12" db="EMBL/GenBank/DDBJ databases">
        <title>Resequencing data analysis of finger millet.</title>
        <authorList>
            <person name="Hatakeyama M."/>
            <person name="Aluri S."/>
            <person name="Balachadran M.T."/>
            <person name="Sivarajan S.R."/>
            <person name="Poveda L."/>
            <person name="Shimizu-Inatsugi R."/>
            <person name="Schlapbach R."/>
            <person name="Sreeman S.M."/>
            <person name="Shimizu K.K."/>
        </authorList>
    </citation>
    <scope>NUCLEOTIDE SEQUENCE</scope>
</reference>
<keyword evidence="2" id="KW-1185">Reference proteome</keyword>